<gene>
    <name evidence="1" type="ORF">CR513_24134</name>
</gene>
<evidence type="ECO:0000313" key="2">
    <source>
        <dbReference type="Proteomes" id="UP000257109"/>
    </source>
</evidence>
<dbReference type="EMBL" id="QJKJ01004579">
    <property type="protein sequence ID" value="RDX93584.1"/>
    <property type="molecule type" value="Genomic_DNA"/>
</dbReference>
<accession>A0A371GSR1</accession>
<evidence type="ECO:0000313" key="1">
    <source>
        <dbReference type="EMBL" id="RDX93584.1"/>
    </source>
</evidence>
<sequence>MRIIGNLVFCVIHQIDILGNILIECIQSFREFMFFTIIIPSPNNLVSKIDVYMQPLIKELTNLWNDRVLTYDTSLRQNFTMKASLIWTINDFPTYGCCRTFDLHPKFHFLNVTNNSFQMIILTRGIKKFLGGIVLRSLPLLICPKRRYIREFSNYRSYGNI</sequence>
<keyword evidence="2" id="KW-1185">Reference proteome</keyword>
<organism evidence="1 2">
    <name type="scientific">Mucuna pruriens</name>
    <name type="common">Velvet bean</name>
    <name type="synonym">Dolichos pruriens</name>
    <dbReference type="NCBI Taxonomy" id="157652"/>
    <lineage>
        <taxon>Eukaryota</taxon>
        <taxon>Viridiplantae</taxon>
        <taxon>Streptophyta</taxon>
        <taxon>Embryophyta</taxon>
        <taxon>Tracheophyta</taxon>
        <taxon>Spermatophyta</taxon>
        <taxon>Magnoliopsida</taxon>
        <taxon>eudicotyledons</taxon>
        <taxon>Gunneridae</taxon>
        <taxon>Pentapetalae</taxon>
        <taxon>rosids</taxon>
        <taxon>fabids</taxon>
        <taxon>Fabales</taxon>
        <taxon>Fabaceae</taxon>
        <taxon>Papilionoideae</taxon>
        <taxon>50 kb inversion clade</taxon>
        <taxon>NPAAA clade</taxon>
        <taxon>indigoferoid/millettioid clade</taxon>
        <taxon>Phaseoleae</taxon>
        <taxon>Mucuna</taxon>
    </lineage>
</organism>
<comment type="caution">
    <text evidence="1">The sequence shown here is derived from an EMBL/GenBank/DDBJ whole genome shotgun (WGS) entry which is preliminary data.</text>
</comment>
<name>A0A371GSR1_MUCPR</name>
<reference evidence="1" key="1">
    <citation type="submission" date="2018-05" db="EMBL/GenBank/DDBJ databases">
        <title>Draft genome of Mucuna pruriens seed.</title>
        <authorList>
            <person name="Nnadi N.E."/>
            <person name="Vos R."/>
            <person name="Hasami M.H."/>
            <person name="Devisetty U.K."/>
            <person name="Aguiy J.C."/>
        </authorList>
    </citation>
    <scope>NUCLEOTIDE SEQUENCE [LARGE SCALE GENOMIC DNA]</scope>
    <source>
        <strain evidence="1">JCA_2017</strain>
    </source>
</reference>
<dbReference type="AlphaFoldDB" id="A0A371GSR1"/>
<dbReference type="OrthoDB" id="1729475at2759"/>
<dbReference type="InterPro" id="IPR004242">
    <property type="entry name" value="Transposase_21"/>
</dbReference>
<feature type="non-terminal residue" evidence="1">
    <location>
        <position position="1"/>
    </location>
</feature>
<dbReference type="Proteomes" id="UP000257109">
    <property type="component" value="Unassembled WGS sequence"/>
</dbReference>
<proteinExistence type="predicted"/>
<dbReference type="Pfam" id="PF02992">
    <property type="entry name" value="Transposase_21"/>
    <property type="match status" value="1"/>
</dbReference>
<protein>
    <submittedName>
        <fullName evidence="1">Uncharacterized protein</fullName>
    </submittedName>
</protein>